<dbReference type="EMBL" id="JABEXW010000647">
    <property type="protein sequence ID" value="KAF4960045.1"/>
    <property type="molecule type" value="Genomic_DNA"/>
</dbReference>
<dbReference type="Proteomes" id="UP000622797">
    <property type="component" value="Unassembled WGS sequence"/>
</dbReference>
<dbReference type="Pfam" id="PF01425">
    <property type="entry name" value="Amidase"/>
    <property type="match status" value="1"/>
</dbReference>
<proteinExistence type="inferred from homology"/>
<dbReference type="InterPro" id="IPR023631">
    <property type="entry name" value="Amidase_dom"/>
</dbReference>
<dbReference type="GO" id="GO:0004040">
    <property type="term" value="F:amidase activity"/>
    <property type="evidence" value="ECO:0007669"/>
    <property type="project" value="UniProtKB-EC"/>
</dbReference>
<feature type="active site" description="Charge relay system" evidence="5">
    <location>
        <position position="230"/>
    </location>
</feature>
<gene>
    <name evidence="8" type="ORF">FSARC_10576</name>
</gene>
<reference evidence="8" key="1">
    <citation type="journal article" date="2020" name="BMC Genomics">
        <title>Correction to: Identification and distribution of gene clusters required for synthesis of sphingolipid metabolism inhibitors in diverse species of the filamentous fungus Fusarium.</title>
        <authorList>
            <person name="Kim H.S."/>
            <person name="Lohmar J.M."/>
            <person name="Busman M."/>
            <person name="Brown D.W."/>
            <person name="Naumann T.A."/>
            <person name="Divon H.H."/>
            <person name="Lysoe E."/>
            <person name="Uhlig S."/>
            <person name="Proctor R.H."/>
        </authorList>
    </citation>
    <scope>NUCLEOTIDE SEQUENCE</scope>
    <source>
        <strain evidence="8">NRRL 20472</strain>
    </source>
</reference>
<dbReference type="PIRSF" id="PIRSF001221">
    <property type="entry name" value="Amidase_fungi"/>
    <property type="match status" value="1"/>
</dbReference>
<comment type="caution">
    <text evidence="8">The sequence shown here is derived from an EMBL/GenBank/DDBJ whole genome shotgun (WGS) entry which is preliminary data.</text>
</comment>
<evidence type="ECO:0000313" key="9">
    <source>
        <dbReference type="Proteomes" id="UP000622797"/>
    </source>
</evidence>
<dbReference type="InterPro" id="IPR020556">
    <property type="entry name" value="Amidase_CS"/>
</dbReference>
<accession>A0A8H4TLE2</accession>
<dbReference type="AlphaFoldDB" id="A0A8H4TLE2"/>
<evidence type="ECO:0000313" key="8">
    <source>
        <dbReference type="EMBL" id="KAF4960045.1"/>
    </source>
</evidence>
<dbReference type="Gene3D" id="3.90.1300.10">
    <property type="entry name" value="Amidase signature (AS) domain"/>
    <property type="match status" value="1"/>
</dbReference>
<dbReference type="EC" id="3.5.1.4" evidence="3"/>
<feature type="domain" description="Amidase" evidence="7">
    <location>
        <begin position="101"/>
        <end position="560"/>
    </location>
</feature>
<dbReference type="PANTHER" id="PTHR46072">
    <property type="entry name" value="AMIDASE-RELATED-RELATED"/>
    <property type="match status" value="1"/>
</dbReference>
<organism evidence="8 9">
    <name type="scientific">Fusarium sarcochroum</name>
    <dbReference type="NCBI Taxonomy" id="1208366"/>
    <lineage>
        <taxon>Eukaryota</taxon>
        <taxon>Fungi</taxon>
        <taxon>Dikarya</taxon>
        <taxon>Ascomycota</taxon>
        <taxon>Pezizomycotina</taxon>
        <taxon>Sordariomycetes</taxon>
        <taxon>Hypocreomycetidae</taxon>
        <taxon>Hypocreales</taxon>
        <taxon>Nectriaceae</taxon>
        <taxon>Fusarium</taxon>
        <taxon>Fusarium lateritium species complex</taxon>
    </lineage>
</organism>
<evidence type="ECO:0000259" key="7">
    <source>
        <dbReference type="Pfam" id="PF01425"/>
    </source>
</evidence>
<dbReference type="InterPro" id="IPR036928">
    <property type="entry name" value="AS_sf"/>
</dbReference>
<feature type="binding site" evidence="6">
    <location>
        <position position="230"/>
    </location>
    <ligand>
        <name>substrate</name>
    </ligand>
</feature>
<evidence type="ECO:0000256" key="6">
    <source>
        <dbReference type="PIRSR" id="PIRSR001221-2"/>
    </source>
</evidence>
<evidence type="ECO:0000256" key="4">
    <source>
        <dbReference type="ARBA" id="ARBA00022801"/>
    </source>
</evidence>
<dbReference type="PANTHER" id="PTHR46072:SF11">
    <property type="entry name" value="AMIDASE-RELATED"/>
    <property type="match status" value="1"/>
</dbReference>
<feature type="binding site" evidence="6">
    <location>
        <begin position="251"/>
        <end position="254"/>
    </location>
    <ligand>
        <name>substrate</name>
    </ligand>
</feature>
<protein>
    <recommendedName>
        <fullName evidence="3">amidase</fullName>
        <ecNumber evidence="3">3.5.1.4</ecNumber>
    </recommendedName>
</protein>
<feature type="active site" description="Acyl-ester intermediate" evidence="5">
    <location>
        <position position="254"/>
    </location>
</feature>
<comment type="similarity">
    <text evidence="2">Belongs to the amidase family.</text>
</comment>
<keyword evidence="4" id="KW-0378">Hydrolase</keyword>
<evidence type="ECO:0000256" key="2">
    <source>
        <dbReference type="ARBA" id="ARBA00009199"/>
    </source>
</evidence>
<keyword evidence="9" id="KW-1185">Reference proteome</keyword>
<name>A0A8H4TLE2_9HYPO</name>
<comment type="catalytic activity">
    <reaction evidence="1">
        <text>a monocarboxylic acid amide + H2O = a monocarboxylate + NH4(+)</text>
        <dbReference type="Rhea" id="RHEA:12020"/>
        <dbReference type="ChEBI" id="CHEBI:15377"/>
        <dbReference type="ChEBI" id="CHEBI:28938"/>
        <dbReference type="ChEBI" id="CHEBI:35757"/>
        <dbReference type="ChEBI" id="CHEBI:83628"/>
        <dbReference type="EC" id="3.5.1.4"/>
    </reaction>
</comment>
<feature type="active site" description="Charge relay system" evidence="5">
    <location>
        <position position="155"/>
    </location>
</feature>
<evidence type="ECO:0000256" key="5">
    <source>
        <dbReference type="PIRSR" id="PIRSR001221-1"/>
    </source>
</evidence>
<dbReference type="PROSITE" id="PS00571">
    <property type="entry name" value="AMIDASES"/>
    <property type="match status" value="1"/>
</dbReference>
<sequence>MPSSINIQATFAADSAPRPIDGQQDEQWKKVAIVKRQERDAIIKAWDTYHEIRVKPSSTNVKFWPVQSGELTEDELAITEMLPSKLVSELALGKLTAETTLLAFIKRSIIAHHLTNPLTEIMFDQGIERAKELDRYWRQFRRPVGPFHGLPISLKDVINVKGLETTAGYVAKVGNKPESSDTLAQLLSRGGAVFFCKTNVPQTLVSGECFNYVFGRTTSPWNTTTSAGGSSGGEGSLVSLGGSPIGVGSDIGGSIRTPANHNGVYGICPSTQRFPLHGPDNAAQNLIINAVSGPLSRSLDGLRVYLKGVLALEPWNMDATCLKLPWNQEEYSFWRNPGQRLCFGIIYTDGIVTPHPPIQRAMRETVNQLEAAGHHIVELPSFLEAKSDGFERLMMRVFNACGDEELQTALSKYNEPLSPEVVAPKATDKLQLSEYLQAANDILRLRQKYALKYRDTVYQTPTGRPVDAIILPSGGHVSPPHGTMTYLLYEAISNLLDWTCATIPVGFVDQELDQVSPEQKHAPVSAQDTANWADYSPSKYENVPICLQVLGQRHDEEKILACMEVIDRALGKNEDTIV</sequence>
<dbReference type="SUPFAM" id="SSF75304">
    <property type="entry name" value="Amidase signature (AS) enzymes"/>
    <property type="match status" value="1"/>
</dbReference>
<evidence type="ECO:0000256" key="1">
    <source>
        <dbReference type="ARBA" id="ARBA00001311"/>
    </source>
</evidence>
<dbReference type="OrthoDB" id="6428749at2759"/>
<feature type="binding site" evidence="6">
    <location>
        <position position="204"/>
    </location>
    <ligand>
        <name>substrate</name>
    </ligand>
</feature>
<reference evidence="8" key="2">
    <citation type="submission" date="2020-05" db="EMBL/GenBank/DDBJ databases">
        <authorList>
            <person name="Kim H.-S."/>
            <person name="Proctor R.H."/>
            <person name="Brown D.W."/>
        </authorList>
    </citation>
    <scope>NUCLEOTIDE SEQUENCE</scope>
    <source>
        <strain evidence="8">NRRL 20472</strain>
    </source>
</reference>
<evidence type="ECO:0000256" key="3">
    <source>
        <dbReference type="ARBA" id="ARBA00012922"/>
    </source>
</evidence>